<reference evidence="2 3" key="1">
    <citation type="submission" date="2019-11" db="EMBL/GenBank/DDBJ databases">
        <title>Genome sequences of 17 halophilic strains isolated from different environments.</title>
        <authorList>
            <person name="Furrow R.E."/>
        </authorList>
    </citation>
    <scope>NUCLEOTIDE SEQUENCE [LARGE SCALE GENOMIC DNA]</scope>
    <source>
        <strain evidence="2 3">22511_23_Filter</strain>
    </source>
</reference>
<dbReference type="RefSeq" id="WP_160835022.1">
    <property type="nucleotide sequence ID" value="NZ_WMET01000001.1"/>
</dbReference>
<comment type="caution">
    <text evidence="2">The sequence shown here is derived from an EMBL/GenBank/DDBJ whole genome shotgun (WGS) entry which is preliminary data.</text>
</comment>
<evidence type="ECO:0000256" key="1">
    <source>
        <dbReference type="SAM" id="Phobius"/>
    </source>
</evidence>
<keyword evidence="1" id="KW-1133">Transmembrane helix</keyword>
<keyword evidence="1" id="KW-0472">Membrane</keyword>
<dbReference type="GO" id="GO:0005886">
    <property type="term" value="C:plasma membrane"/>
    <property type="evidence" value="ECO:0007669"/>
    <property type="project" value="TreeGrafter"/>
</dbReference>
<accession>A0A845DYN7</accession>
<dbReference type="AlphaFoldDB" id="A0A845DYN7"/>
<dbReference type="Pfam" id="PF04657">
    <property type="entry name" value="DMT_YdcZ"/>
    <property type="match status" value="1"/>
</dbReference>
<protein>
    <submittedName>
        <fullName evidence="2">EamA-like transporter family protein</fullName>
    </submittedName>
</protein>
<gene>
    <name evidence="2" type="ORF">GLW04_01610</name>
</gene>
<sequence length="142" mass="15241">MKLWIYLIALMAGISLSIEGAVYGELGQTIGKLESSFYNFAAGSIILGLIVLFFGKGKMAATIEAPRWQMSGGLLGIIYLTILIFAIPVVGVGAAMISVIVGQLLMSLLIESRGWLGSRAVPVPKEKIFAVILMTISLFLIY</sequence>
<dbReference type="InterPro" id="IPR006750">
    <property type="entry name" value="YdcZ"/>
</dbReference>
<organism evidence="2 3">
    <name type="scientific">Halobacillus litoralis</name>
    <dbReference type="NCBI Taxonomy" id="45668"/>
    <lineage>
        <taxon>Bacteria</taxon>
        <taxon>Bacillati</taxon>
        <taxon>Bacillota</taxon>
        <taxon>Bacilli</taxon>
        <taxon>Bacillales</taxon>
        <taxon>Bacillaceae</taxon>
        <taxon>Halobacillus</taxon>
    </lineage>
</organism>
<feature type="transmembrane region" description="Helical" evidence="1">
    <location>
        <begin position="76"/>
        <end position="106"/>
    </location>
</feature>
<dbReference type="EMBL" id="WMET01000001">
    <property type="protein sequence ID" value="MYL18564.1"/>
    <property type="molecule type" value="Genomic_DNA"/>
</dbReference>
<dbReference type="Proteomes" id="UP000460949">
    <property type="component" value="Unassembled WGS sequence"/>
</dbReference>
<proteinExistence type="predicted"/>
<name>A0A845DYN7_9BACI</name>
<keyword evidence="1" id="KW-0812">Transmembrane</keyword>
<dbReference type="PANTHER" id="PTHR34821">
    <property type="entry name" value="INNER MEMBRANE PROTEIN YDCZ"/>
    <property type="match status" value="1"/>
</dbReference>
<feature type="transmembrane region" description="Helical" evidence="1">
    <location>
        <begin position="36"/>
        <end position="55"/>
    </location>
</feature>
<evidence type="ECO:0000313" key="2">
    <source>
        <dbReference type="EMBL" id="MYL18564.1"/>
    </source>
</evidence>
<evidence type="ECO:0000313" key="3">
    <source>
        <dbReference type="Proteomes" id="UP000460949"/>
    </source>
</evidence>
<dbReference type="PANTHER" id="PTHR34821:SF2">
    <property type="entry name" value="INNER MEMBRANE PROTEIN YDCZ"/>
    <property type="match status" value="1"/>
</dbReference>